<reference evidence="1 2" key="1">
    <citation type="journal article" date="2005" name="PLoS Genet.">
        <title>Life in hot carbon monoxide: the complete genome sequence of Carboxydothermus hydrogenoformans Z-2901.</title>
        <authorList>
            <person name="Wu M."/>
            <person name="Ren Q."/>
            <person name="Durkin A.S."/>
            <person name="Daugherty S.C."/>
            <person name="Brinkac L.M."/>
            <person name="Dodson R.J."/>
            <person name="Madupu R."/>
            <person name="Sullivan S.A."/>
            <person name="Kolonay J.F."/>
            <person name="Haft D.H."/>
            <person name="Nelson W.C."/>
            <person name="Tallon L.J."/>
            <person name="Jones K.M."/>
            <person name="Ulrich L.E."/>
            <person name="Gonzalez J.M."/>
            <person name="Zhulin I.B."/>
            <person name="Robb F.T."/>
            <person name="Eisen J.A."/>
        </authorList>
    </citation>
    <scope>NUCLEOTIDE SEQUENCE [LARGE SCALE GENOMIC DNA]</scope>
    <source>
        <strain evidence="2">ATCC BAA-161 / DSM 6008 / Z-2901</strain>
    </source>
</reference>
<evidence type="ECO:0000313" key="2">
    <source>
        <dbReference type="Proteomes" id="UP000002706"/>
    </source>
</evidence>
<dbReference type="InterPro" id="IPR024411">
    <property type="entry name" value="Tail_terminator_phage"/>
</dbReference>
<proteinExistence type="predicted"/>
<accession>Q3ABJ8</accession>
<dbReference type="Proteomes" id="UP000002706">
    <property type="component" value="Chromosome"/>
</dbReference>
<keyword evidence="2" id="KW-1185">Reference proteome</keyword>
<dbReference type="EMBL" id="CP000141">
    <property type="protein sequence ID" value="ABB15430.1"/>
    <property type="molecule type" value="Genomic_DNA"/>
</dbReference>
<dbReference type="HOGENOM" id="CLU_2057123_0_0_9"/>
<dbReference type="STRING" id="246194.CHY_1666"/>
<dbReference type="Pfam" id="PF12691">
    <property type="entry name" value="Phage_tail_terminator_6"/>
    <property type="match status" value="1"/>
</dbReference>
<dbReference type="RefSeq" id="WP_011344561.1">
    <property type="nucleotide sequence ID" value="NC_007503.1"/>
</dbReference>
<dbReference type="AlphaFoldDB" id="Q3ABJ8"/>
<protein>
    <submittedName>
        <fullName evidence="1">Uncharacterized protein</fullName>
    </submittedName>
</protein>
<name>Q3ABJ8_CARHZ</name>
<organism evidence="1 2">
    <name type="scientific">Carboxydothermus hydrogenoformans (strain ATCC BAA-161 / DSM 6008 / Z-2901)</name>
    <dbReference type="NCBI Taxonomy" id="246194"/>
    <lineage>
        <taxon>Bacteria</taxon>
        <taxon>Bacillati</taxon>
        <taxon>Bacillota</taxon>
        <taxon>Clostridia</taxon>
        <taxon>Thermoanaerobacterales</taxon>
        <taxon>Thermoanaerobacteraceae</taxon>
        <taxon>Carboxydothermus</taxon>
    </lineage>
</organism>
<gene>
    <name evidence="1" type="ordered locus">CHY_1666</name>
</gene>
<dbReference type="KEGG" id="chy:CHY_1666"/>
<dbReference type="InParanoid" id="Q3ABJ8"/>
<dbReference type="eggNOG" id="ENOG5032V67">
    <property type="taxonomic scope" value="Bacteria"/>
</dbReference>
<sequence>MLETIANYLQQQGLAVLRVDMFVGIMPDTPDDCVALFETGGFKPELVTAALVEYPTFQVMVRGSEYQSARQRINEIYKTLHGNTSIFYLIAAQQSPAYLGTDKNGRYEFSVNFKVTKTF</sequence>
<evidence type="ECO:0000313" key="1">
    <source>
        <dbReference type="EMBL" id="ABB15430.1"/>
    </source>
</evidence>